<protein>
    <submittedName>
        <fullName evidence="1">Uncharacterized protein</fullName>
    </submittedName>
</protein>
<accession>A0A5C6BYP9</accession>
<proteinExistence type="predicted"/>
<dbReference type="AlphaFoldDB" id="A0A5C6BYP9"/>
<sequence length="141" mass="15254">MSLTLDDRKNSTTAFCGSASICSDQPPAVAFEDHELIDPRWDEILKKLLSFFNYEDDWDGMDGAAASATVIGAAIRIALTQRDALHPAPDAVSMTCNGTITFETSASESEPFPITTLEVLSETDAELYVGGEVLKTFTITK</sequence>
<organism evidence="1 2">
    <name type="scientific">Allorhodopirellula heiligendammensis</name>
    <dbReference type="NCBI Taxonomy" id="2714739"/>
    <lineage>
        <taxon>Bacteria</taxon>
        <taxon>Pseudomonadati</taxon>
        <taxon>Planctomycetota</taxon>
        <taxon>Planctomycetia</taxon>
        <taxon>Pirellulales</taxon>
        <taxon>Pirellulaceae</taxon>
        <taxon>Allorhodopirellula</taxon>
    </lineage>
</organism>
<dbReference type="Proteomes" id="UP000319908">
    <property type="component" value="Unassembled WGS sequence"/>
</dbReference>
<evidence type="ECO:0000313" key="2">
    <source>
        <dbReference type="Proteomes" id="UP000319908"/>
    </source>
</evidence>
<name>A0A5C6BYP9_9BACT</name>
<dbReference type="RefSeq" id="WP_146408486.1">
    <property type="nucleotide sequence ID" value="NZ_SJPU01000002.1"/>
</dbReference>
<reference evidence="1 2" key="1">
    <citation type="journal article" date="2020" name="Antonie Van Leeuwenhoek">
        <title>Rhodopirellula heiligendammensis sp. nov., Rhodopirellula pilleata sp. nov., and Rhodopirellula solitaria sp. nov. isolated from natural or artificial marine surfaces in Northern Germany and California, USA, and emended description of the genus Rhodopirellula.</title>
        <authorList>
            <person name="Kallscheuer N."/>
            <person name="Wiegand S."/>
            <person name="Jogler M."/>
            <person name="Boedeker C."/>
            <person name="Peeters S.H."/>
            <person name="Rast P."/>
            <person name="Heuer A."/>
            <person name="Jetten M.S.M."/>
            <person name="Rohde M."/>
            <person name="Jogler C."/>
        </authorList>
    </citation>
    <scope>NUCLEOTIDE SEQUENCE [LARGE SCALE GENOMIC DNA]</scope>
    <source>
        <strain evidence="1 2">Poly21</strain>
    </source>
</reference>
<gene>
    <name evidence="1" type="ORF">Poly21_41710</name>
</gene>
<evidence type="ECO:0000313" key="1">
    <source>
        <dbReference type="EMBL" id="TWU16962.1"/>
    </source>
</evidence>
<comment type="caution">
    <text evidence="1">The sequence shown here is derived from an EMBL/GenBank/DDBJ whole genome shotgun (WGS) entry which is preliminary data.</text>
</comment>
<keyword evidence="2" id="KW-1185">Reference proteome</keyword>
<dbReference type="EMBL" id="SJPU01000002">
    <property type="protein sequence ID" value="TWU16962.1"/>
    <property type="molecule type" value="Genomic_DNA"/>
</dbReference>